<dbReference type="EMBL" id="LVHF01000033">
    <property type="protein sequence ID" value="OAN11125.1"/>
    <property type="molecule type" value="Genomic_DNA"/>
</dbReference>
<dbReference type="Gene3D" id="3.20.20.140">
    <property type="entry name" value="Metal-dependent hydrolases"/>
    <property type="match status" value="1"/>
</dbReference>
<keyword evidence="2" id="KW-1185">Reference proteome</keyword>
<organism evidence="1 2">
    <name type="scientific">Photobacterium jeanii</name>
    <dbReference type="NCBI Taxonomy" id="858640"/>
    <lineage>
        <taxon>Bacteria</taxon>
        <taxon>Pseudomonadati</taxon>
        <taxon>Pseudomonadota</taxon>
        <taxon>Gammaproteobacteria</taxon>
        <taxon>Vibrionales</taxon>
        <taxon>Vibrionaceae</taxon>
        <taxon>Photobacterium</taxon>
    </lineage>
</organism>
<evidence type="ECO:0008006" key="3">
    <source>
        <dbReference type="Google" id="ProtNLM"/>
    </source>
</evidence>
<evidence type="ECO:0000313" key="1">
    <source>
        <dbReference type="EMBL" id="OAN11125.1"/>
    </source>
</evidence>
<dbReference type="PANTHER" id="PTHR42924:SF3">
    <property type="entry name" value="POLYMERASE_HISTIDINOL PHOSPHATASE N-TERMINAL DOMAIN-CONTAINING PROTEIN"/>
    <property type="match status" value="1"/>
</dbReference>
<dbReference type="AlphaFoldDB" id="A0A178K2F7"/>
<gene>
    <name evidence="1" type="ORF">A3K86_19350</name>
</gene>
<dbReference type="InterPro" id="IPR052018">
    <property type="entry name" value="PHP_domain"/>
</dbReference>
<accession>A0A178K2F7</accession>
<dbReference type="PANTHER" id="PTHR42924">
    <property type="entry name" value="EXONUCLEASE"/>
    <property type="match status" value="1"/>
</dbReference>
<reference evidence="1 2" key="1">
    <citation type="submission" date="2016-03" db="EMBL/GenBank/DDBJ databases">
        <title>Photobacterium proteolyticum sp. nov. a protease producing bacterium isolated from ocean sediments of Laizhou Bay.</title>
        <authorList>
            <person name="Li Y."/>
        </authorList>
    </citation>
    <scope>NUCLEOTIDE SEQUENCE [LARGE SCALE GENOMIC DNA]</scope>
    <source>
        <strain evidence="1 2">R-40508</strain>
    </source>
</reference>
<proteinExistence type="predicted"/>
<dbReference type="Proteomes" id="UP000078503">
    <property type="component" value="Unassembled WGS sequence"/>
</dbReference>
<dbReference type="GO" id="GO:0035312">
    <property type="term" value="F:5'-3' DNA exonuclease activity"/>
    <property type="evidence" value="ECO:0007669"/>
    <property type="project" value="TreeGrafter"/>
</dbReference>
<dbReference type="InterPro" id="IPR016195">
    <property type="entry name" value="Pol/histidinol_Pase-like"/>
</dbReference>
<sequence>MLKFNGELTFGHQMIVFEVPANTTELVITGTTVKKGFMYAYLYAPQQQLRASVLWQKAEKRLVITSTQASLGGIAGGCISQGLPAGEWQLHLYNLEGEMRTPKAMQYQCEVLFNSNESAGGVFGAEDSHSVDALLPNNSFPTTTSLSATNEIVFDYSQVKKPDSAWYCGDLHAHTCLSDGHNSLLAAAKIIEQQHLDFFFLTEHNICHPQLPLLANTLVLPGVEVTTDQGHFNVHGPHRGLAMQNADYSSEALIKQGLSLIAPDETSAFVGAASQGSISINHPMMKPWHWYYNAMPLAQVNTMEVCCDPTWSTSPQATEGALQVLSALWNAGHRIAGVGGSDSHLEPHERNPQAEEPSLYGDPATYVYANGLSGEGILAGLRAGHVYFERKCGLRFAINRGQLLPGQDAGDQAVDYCLSVDDEFHDYQAELVADGKVIARYSISKDTTSFRVDMSQYAWLRIDIRRTDGEFEGLINPIYNSNYAQFTTPTLSTWGEVMESLERNGN</sequence>
<name>A0A178K2F7_9GAMM</name>
<dbReference type="OrthoDB" id="9804333at2"/>
<dbReference type="NCBIfam" id="NF038032">
    <property type="entry name" value="CehA_McbA_metalo"/>
    <property type="match status" value="1"/>
</dbReference>
<protein>
    <recommendedName>
        <fullName evidence="3">Polymerase/histidinol phosphatase N-terminal domain-containing protein</fullName>
    </recommendedName>
</protein>
<dbReference type="SUPFAM" id="SSF89550">
    <property type="entry name" value="PHP domain-like"/>
    <property type="match status" value="1"/>
</dbReference>
<comment type="caution">
    <text evidence="1">The sequence shown here is derived from an EMBL/GenBank/DDBJ whole genome shotgun (WGS) entry which is preliminary data.</text>
</comment>
<evidence type="ECO:0000313" key="2">
    <source>
        <dbReference type="Proteomes" id="UP000078503"/>
    </source>
</evidence>
<dbReference type="GO" id="GO:0004534">
    <property type="term" value="F:5'-3' RNA exonuclease activity"/>
    <property type="evidence" value="ECO:0007669"/>
    <property type="project" value="TreeGrafter"/>
</dbReference>
<dbReference type="RefSeq" id="WP_068335258.1">
    <property type="nucleotide sequence ID" value="NZ_LVHF01000033.1"/>
</dbReference>
<dbReference type="STRING" id="858640.A3K86_19350"/>